<reference evidence="2" key="1">
    <citation type="submission" date="2023-02" db="EMBL/GenBank/DDBJ databases">
        <title>Kitasatospora phosalacinea NBRC 14627.</title>
        <authorList>
            <person name="Ichikawa N."/>
            <person name="Sato H."/>
            <person name="Tonouchi N."/>
        </authorList>
    </citation>
    <scope>NUCLEOTIDE SEQUENCE</scope>
    <source>
        <strain evidence="2">NBRC 14627</strain>
    </source>
</reference>
<dbReference type="EMBL" id="BSSA01000002">
    <property type="protein sequence ID" value="GLW68916.1"/>
    <property type="molecule type" value="Genomic_DNA"/>
</dbReference>
<evidence type="ECO:0000313" key="3">
    <source>
        <dbReference type="Proteomes" id="UP001165041"/>
    </source>
</evidence>
<evidence type="ECO:0000259" key="1">
    <source>
        <dbReference type="Pfam" id="PF05118"/>
    </source>
</evidence>
<dbReference type="Gene3D" id="2.60.120.330">
    <property type="entry name" value="B-lactam Antibiotic, Isopenicillin N Synthase, Chain"/>
    <property type="match status" value="1"/>
</dbReference>
<name>A0A9W6Q5L1_9ACTN</name>
<sequence length="277" mass="30501">MDSTLTALAGQIAQLDAVDSAQLERMRHEALTTQAPWKAEYGAYQSGGWWTTSLMNASGDAADVTIGDCAARPTGLLGQMPATAAFLADLGLNFMWVRLARLEGNAFLWEHRDYDELDQVERHRLHIPLHTNSSAFLVTSGTKVHMAGGRIWRLTPTYAHGVCNLLGPARIHLIADVYADDAYRRLARRPALHPAVAEPLPAASQTVLAERLETARNMATLGYTEAAERMLLRLFYTYALPEGTAYDLIAELHTSLGNMEAATRWDTAKRRLLALTA</sequence>
<dbReference type="InterPro" id="IPR027443">
    <property type="entry name" value="IPNS-like_sf"/>
</dbReference>
<dbReference type="AlphaFoldDB" id="A0A9W6Q5L1"/>
<feature type="domain" description="Aspartyl/asparaginy/proline hydroxylase" evidence="1">
    <location>
        <begin position="25"/>
        <end position="178"/>
    </location>
</feature>
<dbReference type="RefSeq" id="WP_285734379.1">
    <property type="nucleotide sequence ID" value="NZ_BSSA01000002.1"/>
</dbReference>
<gene>
    <name evidence="2" type="ORF">Kpho02_12150</name>
</gene>
<dbReference type="InterPro" id="IPR007803">
    <property type="entry name" value="Asp/Arg/Pro-Hydrxlase"/>
</dbReference>
<dbReference type="Pfam" id="PF05118">
    <property type="entry name" value="Asp_Arg_Hydrox"/>
    <property type="match status" value="1"/>
</dbReference>
<dbReference type="SUPFAM" id="SSF51197">
    <property type="entry name" value="Clavaminate synthase-like"/>
    <property type="match status" value="1"/>
</dbReference>
<protein>
    <recommendedName>
        <fullName evidence="1">Aspartyl/asparaginy/proline hydroxylase domain-containing protein</fullName>
    </recommendedName>
</protein>
<accession>A0A9W6Q5L1</accession>
<dbReference type="Proteomes" id="UP001165041">
    <property type="component" value="Unassembled WGS sequence"/>
</dbReference>
<proteinExistence type="predicted"/>
<comment type="caution">
    <text evidence="2">The sequence shown here is derived from an EMBL/GenBank/DDBJ whole genome shotgun (WGS) entry which is preliminary data.</text>
</comment>
<organism evidence="2 3">
    <name type="scientific">Kitasatospora phosalacinea</name>
    <dbReference type="NCBI Taxonomy" id="2065"/>
    <lineage>
        <taxon>Bacteria</taxon>
        <taxon>Bacillati</taxon>
        <taxon>Actinomycetota</taxon>
        <taxon>Actinomycetes</taxon>
        <taxon>Kitasatosporales</taxon>
        <taxon>Streptomycetaceae</taxon>
        <taxon>Kitasatospora</taxon>
    </lineage>
</organism>
<evidence type="ECO:0000313" key="2">
    <source>
        <dbReference type="EMBL" id="GLW68916.1"/>
    </source>
</evidence>